<feature type="transmembrane region" description="Helical" evidence="1">
    <location>
        <begin position="146"/>
        <end position="169"/>
    </location>
</feature>
<dbReference type="AlphaFoldDB" id="A0A484I935"/>
<keyword evidence="3" id="KW-1185">Reference proteome</keyword>
<feature type="transmembrane region" description="Helical" evidence="1">
    <location>
        <begin position="451"/>
        <end position="471"/>
    </location>
</feature>
<evidence type="ECO:0000256" key="1">
    <source>
        <dbReference type="SAM" id="Phobius"/>
    </source>
</evidence>
<reference evidence="2 3" key="1">
    <citation type="submission" date="2019-02" db="EMBL/GenBank/DDBJ databases">
        <authorList>
            <person name="Lehtovirta-Morley E L."/>
        </authorList>
    </citation>
    <scope>NUCLEOTIDE SEQUENCE [LARGE SCALE GENOMIC DNA]</scope>
    <source>
        <strain evidence="2">NFRAN1</strain>
    </source>
</reference>
<dbReference type="EMBL" id="LR216287">
    <property type="protein sequence ID" value="VFJ12492.1"/>
    <property type="molecule type" value="Genomic_DNA"/>
</dbReference>
<feature type="transmembrane region" description="Helical" evidence="1">
    <location>
        <begin position="328"/>
        <end position="347"/>
    </location>
</feature>
<feature type="transmembrane region" description="Helical" evidence="1">
    <location>
        <begin position="62"/>
        <end position="80"/>
    </location>
</feature>
<name>A0A484I935_9ARCH</name>
<feature type="transmembrane region" description="Helical" evidence="1">
    <location>
        <begin position="241"/>
        <end position="260"/>
    </location>
</feature>
<feature type="transmembrane region" description="Helical" evidence="1">
    <location>
        <begin position="181"/>
        <end position="207"/>
    </location>
</feature>
<feature type="transmembrane region" description="Helical" evidence="1">
    <location>
        <begin position="359"/>
        <end position="383"/>
    </location>
</feature>
<gene>
    <name evidence="2" type="ORF">NFRAN_0171</name>
</gene>
<proteinExistence type="predicted"/>
<feature type="transmembrane region" description="Helical" evidence="1">
    <location>
        <begin position="20"/>
        <end position="42"/>
    </location>
</feature>
<evidence type="ECO:0000313" key="2">
    <source>
        <dbReference type="EMBL" id="VFJ12492.1"/>
    </source>
</evidence>
<keyword evidence="1" id="KW-0812">Transmembrane</keyword>
<feature type="transmembrane region" description="Helical" evidence="1">
    <location>
        <begin position="535"/>
        <end position="552"/>
    </location>
</feature>
<organism evidence="2 3">
    <name type="scientific">Candidatus Nitrosocosmicus franklandianus</name>
    <dbReference type="NCBI Taxonomy" id="1798806"/>
    <lineage>
        <taxon>Archaea</taxon>
        <taxon>Nitrososphaerota</taxon>
        <taxon>Nitrososphaeria</taxon>
        <taxon>Nitrososphaerales</taxon>
        <taxon>Nitrososphaeraceae</taxon>
        <taxon>Candidatus Nitrosocosmicus</taxon>
    </lineage>
</organism>
<feature type="transmembrane region" description="Helical" evidence="1">
    <location>
        <begin position="92"/>
        <end position="109"/>
    </location>
</feature>
<sequence>MIKRPSLIQDLGFNRSRCVVASCAFFSVLICFYTLNIFTFFQPTVYPFIDRITYIVGFIDKYFLNSLYDSIIIILCTILWCQFGILNNKKYFVIAAIGISFLLSLYTNNDLIRKFVVSISFPTIMLLILFDRVFTRNFINFDWKLSVNYISVIGISIGILSGIVIVAYITFPEMPTPLLNYLYYFFIILSIFSPICLILIPFSYLIVITSQFVRKKFVRQSASIQNKSITEEKDLKPRIKFFHLLLLILLSILISMIPHLDTINKGDQIIGVDTDNYSKWLELMTKSVGLEELLHSVFVTITGGDRALTLLLLYLLSSVFPQVNLPLFLEYLPILLGPMLILSTYFLSWGITKNHLVSILASLITIPLQVLIGVYGGLYANWFSLTWSYLAILFLFRTLDEPKLINYLAFSSLLVVLIFSHTPTWNILLYVIALFLAVNFFLKRGDSKKKYLYIAFSILPSVIADLMRLLLLDSSGIKQEIAFAVQREVGIQDLHTIWENLIATTHFTLGGQVGNPIILLLVVYWLFIVQIKERYTIFFIIFFSLFLLPFLFGDQQIQSRFFYEIPIQIPAAIALIQIKNRLGHYLPIAVCFWLIIMSAYMAANFVLIYH</sequence>
<evidence type="ECO:0000313" key="3">
    <source>
        <dbReference type="Proteomes" id="UP000294299"/>
    </source>
</evidence>
<feature type="transmembrane region" description="Helical" evidence="1">
    <location>
        <begin position="115"/>
        <end position="134"/>
    </location>
</feature>
<evidence type="ECO:0008006" key="4">
    <source>
        <dbReference type="Google" id="ProtNLM"/>
    </source>
</evidence>
<keyword evidence="1" id="KW-1133">Transmembrane helix</keyword>
<keyword evidence="1" id="KW-0472">Membrane</keyword>
<feature type="transmembrane region" description="Helical" evidence="1">
    <location>
        <begin position="509"/>
        <end position="528"/>
    </location>
</feature>
<dbReference type="Proteomes" id="UP000294299">
    <property type="component" value="Chromosome NFRAN"/>
</dbReference>
<feature type="transmembrane region" description="Helical" evidence="1">
    <location>
        <begin position="585"/>
        <end position="609"/>
    </location>
</feature>
<accession>A0A484I935</accession>
<feature type="transmembrane region" description="Helical" evidence="1">
    <location>
        <begin position="427"/>
        <end position="442"/>
    </location>
</feature>
<feature type="transmembrane region" description="Helical" evidence="1">
    <location>
        <begin position="404"/>
        <end position="421"/>
    </location>
</feature>
<dbReference type="KEGG" id="nfn:NFRAN_0171"/>
<protein>
    <recommendedName>
        <fullName evidence="4">Glycosyltransferase RgtA/B/C/D-like domain-containing protein</fullName>
    </recommendedName>
</protein>